<evidence type="ECO:0000259" key="3">
    <source>
        <dbReference type="Pfam" id="PF13946"/>
    </source>
</evidence>
<sequence length="639" mass="70235">MKKSVLAGFIALTLAACGGSGTTTPSNPVVIAPPPAVPITSISLTGLRSDYSILKTSSGYAVTDKTGVTQTYGQINQFVFTDMRINLGIGDKSQTISPANLQSLIELYIAYFNRVPDADGLSYWIDQVRAGQTIDQIGQSFYNAAIQYSSLTGYSSTMTNTDFVKIIYKNVLGRDSVDQEGLDYWTKSLASGAATRGTLINTILGSAHGFKGDKTYGWVADLLDNKVKLANLFTIQQGINYITDEDSISKTMALVAAIKPDNTANAVNLIGRVDWMFREVLNPTFKGTPIPLQATSYLNAKNLNIPAQNVPTIRSTNDNFERITGGLAYGDFFQTGEISMVAFSNLGHYYNATIGTVPEQGKIYFFKNENGQWVDRTTDLLKDNAGCISPRKLLVADFNNDGIPDVYSACHGSEQGDPKTWPGENQRVLLSQPDGTYKNIRLDLSCYCHGAAAADIDNNGTIDIVTSDGLLGGRDRKYAYMRLIGDGHGNFTVDHTPFMAPVAEGETVDSINYYFSAFHIELVDMNNDGKLDMFTSGSENYMHTYILSGDGKGRFDTVIKQFPKASNEAHVTDMVFVDGVMYEHLYVNNSPLVQIRKFAKDFSSYEVVYSKEGQDFVWFMPFNNMLVAYDSVYGFAINK</sequence>
<dbReference type="Pfam" id="PF13946">
    <property type="entry name" value="DUF4214"/>
    <property type="match status" value="1"/>
</dbReference>
<name>A0ABR6XBI8_9BURK</name>
<dbReference type="PANTHER" id="PTHR46580">
    <property type="entry name" value="SENSOR KINASE-RELATED"/>
    <property type="match status" value="1"/>
</dbReference>
<accession>A0ABR6XBI8</accession>
<evidence type="ECO:0000256" key="2">
    <source>
        <dbReference type="SAM" id="SignalP"/>
    </source>
</evidence>
<gene>
    <name evidence="4" type="ORF">H8K26_01425</name>
</gene>
<dbReference type="PANTHER" id="PTHR46580:SF4">
    <property type="entry name" value="ATP_GTP-BINDING PROTEIN"/>
    <property type="match status" value="1"/>
</dbReference>
<protein>
    <submittedName>
        <fullName evidence="4">DUF4214 domain-containing protein</fullName>
    </submittedName>
</protein>
<reference evidence="4 5" key="1">
    <citation type="submission" date="2020-08" db="EMBL/GenBank/DDBJ databases">
        <title>Novel species isolated from subtropical streams in China.</title>
        <authorList>
            <person name="Lu H."/>
        </authorList>
    </citation>
    <scope>NUCLEOTIDE SEQUENCE [LARGE SCALE GENOMIC DNA]</scope>
    <source>
        <strain evidence="4 5">CCTCC AB 2015119</strain>
    </source>
</reference>
<evidence type="ECO:0000313" key="5">
    <source>
        <dbReference type="Proteomes" id="UP000637632"/>
    </source>
</evidence>
<evidence type="ECO:0000313" key="4">
    <source>
        <dbReference type="EMBL" id="MBC3810088.1"/>
    </source>
</evidence>
<feature type="chain" id="PRO_5045714548" evidence="2">
    <location>
        <begin position="19"/>
        <end position="639"/>
    </location>
</feature>
<feature type="domain" description="DUF4214" evidence="3">
    <location>
        <begin position="154"/>
        <end position="207"/>
    </location>
</feature>
<dbReference type="InterPro" id="IPR025282">
    <property type="entry name" value="DUF4214"/>
</dbReference>
<dbReference type="InterPro" id="IPR038255">
    <property type="entry name" value="PBS_linker_sf"/>
</dbReference>
<dbReference type="SUPFAM" id="SSF69318">
    <property type="entry name" value="Integrin alpha N-terminal domain"/>
    <property type="match status" value="1"/>
</dbReference>
<dbReference type="Gene3D" id="1.10.3130.20">
    <property type="entry name" value="Phycobilisome linker domain"/>
    <property type="match status" value="1"/>
</dbReference>
<dbReference type="EMBL" id="JACOFT010000001">
    <property type="protein sequence ID" value="MBC3810088.1"/>
    <property type="molecule type" value="Genomic_DNA"/>
</dbReference>
<evidence type="ECO:0000256" key="1">
    <source>
        <dbReference type="ARBA" id="ARBA00022729"/>
    </source>
</evidence>
<dbReference type="Proteomes" id="UP000637632">
    <property type="component" value="Unassembled WGS sequence"/>
</dbReference>
<keyword evidence="5" id="KW-1185">Reference proteome</keyword>
<organism evidence="4 5">
    <name type="scientific">Undibacterium aquatile</name>
    <dbReference type="NCBI Taxonomy" id="1537398"/>
    <lineage>
        <taxon>Bacteria</taxon>
        <taxon>Pseudomonadati</taxon>
        <taxon>Pseudomonadota</taxon>
        <taxon>Betaproteobacteria</taxon>
        <taxon>Burkholderiales</taxon>
        <taxon>Oxalobacteraceae</taxon>
        <taxon>Undibacterium</taxon>
    </lineage>
</organism>
<dbReference type="Gene3D" id="2.130.10.130">
    <property type="entry name" value="Integrin alpha, N-terminal"/>
    <property type="match status" value="1"/>
</dbReference>
<comment type="caution">
    <text evidence="4">The sequence shown here is derived from an EMBL/GenBank/DDBJ whole genome shotgun (WGS) entry which is preliminary data.</text>
</comment>
<dbReference type="RefSeq" id="WP_190476833.1">
    <property type="nucleotide sequence ID" value="NZ_JACOFT010000001.1"/>
</dbReference>
<feature type="signal peptide" evidence="2">
    <location>
        <begin position="1"/>
        <end position="18"/>
    </location>
</feature>
<keyword evidence="1 2" id="KW-0732">Signal</keyword>
<dbReference type="Pfam" id="PF13517">
    <property type="entry name" value="FG-GAP_3"/>
    <property type="match status" value="1"/>
</dbReference>
<dbReference type="PROSITE" id="PS51257">
    <property type="entry name" value="PROKAR_LIPOPROTEIN"/>
    <property type="match status" value="1"/>
</dbReference>
<dbReference type="InterPro" id="IPR028994">
    <property type="entry name" value="Integrin_alpha_N"/>
</dbReference>
<proteinExistence type="predicted"/>
<dbReference type="InterPro" id="IPR013517">
    <property type="entry name" value="FG-GAP"/>
</dbReference>